<evidence type="ECO:0000256" key="8">
    <source>
        <dbReference type="ARBA" id="ARBA00022691"/>
    </source>
</evidence>
<evidence type="ECO:0000256" key="1">
    <source>
        <dbReference type="ARBA" id="ARBA00004496"/>
    </source>
</evidence>
<comment type="caution">
    <text evidence="12">The sequence shown here is derived from an EMBL/GenBank/DDBJ whole genome shotgun (WGS) entry which is preliminary data.</text>
</comment>
<keyword evidence="6" id="KW-0489">Methyltransferase</keyword>
<evidence type="ECO:0000256" key="3">
    <source>
        <dbReference type="ARBA" id="ARBA00011890"/>
    </source>
</evidence>
<dbReference type="GO" id="GO:0004719">
    <property type="term" value="F:protein-L-isoaspartate (D-aspartate) O-methyltransferase activity"/>
    <property type="evidence" value="ECO:0007669"/>
    <property type="project" value="UniProtKB-EC"/>
</dbReference>
<dbReference type="InterPro" id="IPR000682">
    <property type="entry name" value="PCMT"/>
</dbReference>
<dbReference type="CDD" id="cd02440">
    <property type="entry name" value="AdoMet_MTases"/>
    <property type="match status" value="1"/>
</dbReference>
<comment type="subcellular location">
    <subcellularLocation>
        <location evidence="1">Cytoplasm</location>
    </subcellularLocation>
</comment>
<dbReference type="PANTHER" id="PTHR11579">
    <property type="entry name" value="PROTEIN-L-ISOASPARTATE O-METHYLTRANSFERASE"/>
    <property type="match status" value="1"/>
</dbReference>
<dbReference type="Pfam" id="PF01135">
    <property type="entry name" value="PCMT"/>
    <property type="match status" value="1"/>
</dbReference>
<evidence type="ECO:0000256" key="4">
    <source>
        <dbReference type="ARBA" id="ARBA00013346"/>
    </source>
</evidence>
<dbReference type="STRING" id="76021.BS329_15910"/>
<dbReference type="SUPFAM" id="SSF53335">
    <property type="entry name" value="S-adenosyl-L-methionine-dependent methyltransferases"/>
    <property type="match status" value="1"/>
</dbReference>
<dbReference type="EMBL" id="MQUQ01000007">
    <property type="protein sequence ID" value="OLZ51744.1"/>
    <property type="molecule type" value="Genomic_DNA"/>
</dbReference>
<dbReference type="PANTHER" id="PTHR11579:SF0">
    <property type="entry name" value="PROTEIN-L-ISOASPARTATE(D-ASPARTATE) O-METHYLTRANSFERASE"/>
    <property type="match status" value="1"/>
</dbReference>
<keyword evidence="5" id="KW-0963">Cytoplasm</keyword>
<dbReference type="PROSITE" id="PS01279">
    <property type="entry name" value="PCMT"/>
    <property type="match status" value="1"/>
</dbReference>
<evidence type="ECO:0000256" key="2">
    <source>
        <dbReference type="ARBA" id="ARBA00005369"/>
    </source>
</evidence>
<dbReference type="AlphaFoldDB" id="A0A1R0KUG1"/>
<keyword evidence="8" id="KW-0949">S-adenosyl-L-methionine</keyword>
<dbReference type="Gene3D" id="3.40.50.150">
    <property type="entry name" value="Vaccinia Virus protein VP39"/>
    <property type="match status" value="1"/>
</dbReference>
<accession>A0A1R0KUG1</accession>
<keyword evidence="13" id="KW-1185">Reference proteome</keyword>
<dbReference type="RefSeq" id="WP_076161465.1">
    <property type="nucleotide sequence ID" value="NZ_JBEZVB010000157.1"/>
</dbReference>
<evidence type="ECO:0000256" key="7">
    <source>
        <dbReference type="ARBA" id="ARBA00022679"/>
    </source>
</evidence>
<dbReference type="InterPro" id="IPR029063">
    <property type="entry name" value="SAM-dependent_MTases_sf"/>
</dbReference>
<dbReference type="Proteomes" id="UP000187486">
    <property type="component" value="Unassembled WGS sequence"/>
</dbReference>
<dbReference type="GO" id="GO:0032259">
    <property type="term" value="P:methylation"/>
    <property type="evidence" value="ECO:0007669"/>
    <property type="project" value="UniProtKB-KW"/>
</dbReference>
<evidence type="ECO:0000313" key="12">
    <source>
        <dbReference type="EMBL" id="OLZ51744.1"/>
    </source>
</evidence>
<evidence type="ECO:0000313" key="13">
    <source>
        <dbReference type="Proteomes" id="UP000187486"/>
    </source>
</evidence>
<protein>
    <recommendedName>
        <fullName evidence="4">Protein-L-isoaspartate O-methyltransferase</fullName>
        <ecNumber evidence="3">2.1.1.77</ecNumber>
    </recommendedName>
    <alternativeName>
        <fullName evidence="11">L-isoaspartyl protein carboxyl methyltransferase</fullName>
    </alternativeName>
    <alternativeName>
        <fullName evidence="9">Protein L-isoaspartyl methyltransferase</fullName>
    </alternativeName>
    <alternativeName>
        <fullName evidence="10">Protein-beta-aspartate methyltransferase</fullName>
    </alternativeName>
</protein>
<comment type="similarity">
    <text evidence="2">Belongs to the methyltransferase superfamily. L-isoaspartyl/D-aspartyl protein methyltransferase family.</text>
</comment>
<evidence type="ECO:0000256" key="9">
    <source>
        <dbReference type="ARBA" id="ARBA00030757"/>
    </source>
</evidence>
<proteinExistence type="inferred from homology"/>
<dbReference type="GO" id="GO:0005737">
    <property type="term" value="C:cytoplasm"/>
    <property type="evidence" value="ECO:0007669"/>
    <property type="project" value="UniProtKB-SubCell"/>
</dbReference>
<reference evidence="12 13" key="1">
    <citation type="submission" date="2016-01" db="EMBL/GenBank/DDBJ databases">
        <title>Amycolatopsis coloradensis genome sequencing and assembly.</title>
        <authorList>
            <person name="Mayilraj S."/>
        </authorList>
    </citation>
    <scope>NUCLEOTIDE SEQUENCE [LARGE SCALE GENOMIC DNA]</scope>
    <source>
        <strain evidence="12 13">DSM 44225</strain>
    </source>
</reference>
<dbReference type="OrthoDB" id="5143400at2"/>
<sequence length="408" mass="44408">MTTSTTSIGLDTVPDWQDRSAALADDLVAAGKLSSPQWRAAVEDVPRHVFVPRFYLHREGRMVALAADDPGTRQEWADTVYTNTALVTLVDHDKNNGPVYLSSSSTPGLMTRMLEALDIHDGHTVLEIGTGTGLNAAWLTHRLGEKHVYSIDIEPDLVDTARARLAQLGYRPTLVTGDGSAGLPEHAPFHRIIATCSVPSIPWSWVEQTRIGGRILVDVRAGTNAGNLVHLTRTAQDRADGNFDATGATFMGLRHNPGADSRIPYTRTSADLPATTSTTTRDPRTPWTQPVVWFLTAMRLGSSYRIGYAGDPQNGPRAVTITTPDGSRAEIALATDDHGHHTVRETGPVRLWQHVEHAHQIWDQAGQPPWQSLGLLVTPDTQTIYADTIDTPLATIPSAQQTQKGNRA</sequence>
<name>A0A1R0KUG1_9PSEU</name>
<evidence type="ECO:0000256" key="6">
    <source>
        <dbReference type="ARBA" id="ARBA00022603"/>
    </source>
</evidence>
<evidence type="ECO:0000256" key="11">
    <source>
        <dbReference type="ARBA" id="ARBA00031350"/>
    </source>
</evidence>
<dbReference type="EC" id="2.1.1.77" evidence="3"/>
<keyword evidence="7" id="KW-0808">Transferase</keyword>
<organism evidence="12 13">
    <name type="scientific">Amycolatopsis coloradensis</name>
    <dbReference type="NCBI Taxonomy" id="76021"/>
    <lineage>
        <taxon>Bacteria</taxon>
        <taxon>Bacillati</taxon>
        <taxon>Actinomycetota</taxon>
        <taxon>Actinomycetes</taxon>
        <taxon>Pseudonocardiales</taxon>
        <taxon>Pseudonocardiaceae</taxon>
        <taxon>Amycolatopsis</taxon>
    </lineage>
</organism>
<gene>
    <name evidence="12" type="ORF">BS329_15910</name>
</gene>
<evidence type="ECO:0000256" key="5">
    <source>
        <dbReference type="ARBA" id="ARBA00022490"/>
    </source>
</evidence>
<evidence type="ECO:0000256" key="10">
    <source>
        <dbReference type="ARBA" id="ARBA00031323"/>
    </source>
</evidence>